<dbReference type="GO" id="GO:0004037">
    <property type="term" value="F:allantoicase activity"/>
    <property type="evidence" value="ECO:0007669"/>
    <property type="project" value="InterPro"/>
</dbReference>
<dbReference type="KEGG" id="nve:5499803"/>
<dbReference type="STRING" id="45351.A7T442"/>
<dbReference type="SUPFAM" id="SSF49785">
    <property type="entry name" value="Galactose-binding domain-like"/>
    <property type="match status" value="1"/>
</dbReference>
<comment type="similarity">
    <text evidence="1">Belongs to the allantoicase family.</text>
</comment>
<dbReference type="InterPro" id="IPR015908">
    <property type="entry name" value="Allantoicase_dom"/>
</dbReference>
<evidence type="ECO:0000256" key="2">
    <source>
        <dbReference type="ARBA" id="ARBA00031078"/>
    </source>
</evidence>
<evidence type="ECO:0000313" key="4">
    <source>
        <dbReference type="EMBL" id="EDO29271.1"/>
    </source>
</evidence>
<dbReference type="PANTHER" id="PTHR12045:SF3">
    <property type="entry name" value="INACTIVE ALLANTOICASE-RELATED"/>
    <property type="match status" value="1"/>
</dbReference>
<proteinExistence type="inferred from homology"/>
<accession>A7T442</accession>
<gene>
    <name evidence="4" type="ORF">NEMVEDRAFT_v1g145161</name>
</gene>
<evidence type="ECO:0000259" key="3">
    <source>
        <dbReference type="Pfam" id="PF03561"/>
    </source>
</evidence>
<dbReference type="Proteomes" id="UP000001593">
    <property type="component" value="Unassembled WGS sequence"/>
</dbReference>
<feature type="non-terminal residue" evidence="4">
    <location>
        <position position="1"/>
    </location>
</feature>
<dbReference type="AlphaFoldDB" id="A7T442"/>
<dbReference type="InterPro" id="IPR005164">
    <property type="entry name" value="Allantoicase"/>
</dbReference>
<dbReference type="EMBL" id="DS470767">
    <property type="protein sequence ID" value="EDO29271.1"/>
    <property type="molecule type" value="Genomic_DNA"/>
</dbReference>
<dbReference type="PANTHER" id="PTHR12045">
    <property type="entry name" value="ALLANTOICASE"/>
    <property type="match status" value="1"/>
</dbReference>
<dbReference type="Pfam" id="PF03561">
    <property type="entry name" value="Allantoicase"/>
    <property type="match status" value="1"/>
</dbReference>
<dbReference type="eggNOG" id="KOG4145">
    <property type="taxonomic scope" value="Eukaryota"/>
</dbReference>
<dbReference type="Gene3D" id="2.60.120.260">
    <property type="entry name" value="Galactose-binding domain-like"/>
    <property type="match status" value="1"/>
</dbReference>
<protein>
    <recommendedName>
        <fullName evidence="2">Allantoate amidinohydrolase</fullName>
    </recommendedName>
</protein>
<evidence type="ECO:0000313" key="5">
    <source>
        <dbReference type="Proteomes" id="UP000001593"/>
    </source>
</evidence>
<dbReference type="HOGENOM" id="CLU_038797_3_0_1"/>
<dbReference type="GO" id="GO:0000256">
    <property type="term" value="P:allantoin catabolic process"/>
    <property type="evidence" value="ECO:0007669"/>
    <property type="project" value="InterPro"/>
</dbReference>
<keyword evidence="5" id="KW-1185">Reference proteome</keyword>
<sequence length="107" mass="12100">PGNDWVIVALAHPCEVQEIIIDTHHFKGNYPDSCSVQAAFVDQATDEQIATRSLYWRELLPSQKLQMDHEHHFNQLNSLGKISHVKLNIFPDGGVSRLRILGRVGDD</sequence>
<feature type="domain" description="Allantoicase" evidence="3">
    <location>
        <begin position="2"/>
        <end position="104"/>
    </location>
</feature>
<dbReference type="PhylomeDB" id="A7T442"/>
<reference evidence="4 5" key="1">
    <citation type="journal article" date="2007" name="Science">
        <title>Sea anemone genome reveals ancestral eumetazoan gene repertoire and genomic organization.</title>
        <authorList>
            <person name="Putnam N.H."/>
            <person name="Srivastava M."/>
            <person name="Hellsten U."/>
            <person name="Dirks B."/>
            <person name="Chapman J."/>
            <person name="Salamov A."/>
            <person name="Terry A."/>
            <person name="Shapiro H."/>
            <person name="Lindquist E."/>
            <person name="Kapitonov V.V."/>
            <person name="Jurka J."/>
            <person name="Genikhovich G."/>
            <person name="Grigoriev I.V."/>
            <person name="Lucas S.M."/>
            <person name="Steele R.E."/>
            <person name="Finnerty J.R."/>
            <person name="Technau U."/>
            <person name="Martindale M.Q."/>
            <person name="Rokhsar D.S."/>
        </authorList>
    </citation>
    <scope>NUCLEOTIDE SEQUENCE [LARGE SCALE GENOMIC DNA]</scope>
    <source>
        <strain evidence="5">CH2 X CH6</strain>
    </source>
</reference>
<dbReference type="InterPro" id="IPR008979">
    <property type="entry name" value="Galactose-bd-like_sf"/>
</dbReference>
<name>A7T442_NEMVE</name>
<evidence type="ECO:0000256" key="1">
    <source>
        <dbReference type="ARBA" id="ARBA00009242"/>
    </source>
</evidence>
<organism evidence="4 5">
    <name type="scientific">Nematostella vectensis</name>
    <name type="common">Starlet sea anemone</name>
    <dbReference type="NCBI Taxonomy" id="45351"/>
    <lineage>
        <taxon>Eukaryota</taxon>
        <taxon>Metazoa</taxon>
        <taxon>Cnidaria</taxon>
        <taxon>Anthozoa</taxon>
        <taxon>Hexacorallia</taxon>
        <taxon>Actiniaria</taxon>
        <taxon>Edwardsiidae</taxon>
        <taxon>Nematostella</taxon>
    </lineage>
</organism>
<dbReference type="InParanoid" id="A7T442"/>